<proteinExistence type="inferred from homology"/>
<dbReference type="PROSITE" id="PS00444">
    <property type="entry name" value="POLYPRENYL_SYNTHASE_2"/>
    <property type="match status" value="1"/>
</dbReference>
<protein>
    <submittedName>
        <fullName evidence="7">Polyprenyl synthetase family protein</fullName>
    </submittedName>
</protein>
<gene>
    <name evidence="7" type="ORF">C7B43_11945</name>
</gene>
<dbReference type="SUPFAM" id="SSF48576">
    <property type="entry name" value="Terpenoid synthases"/>
    <property type="match status" value="1"/>
</dbReference>
<name>A0A2T2WYJ8_9FIRM</name>
<dbReference type="Pfam" id="PF00348">
    <property type="entry name" value="polyprenyl_synt"/>
    <property type="match status" value="1"/>
</dbReference>
<evidence type="ECO:0000256" key="4">
    <source>
        <dbReference type="ARBA" id="ARBA00022723"/>
    </source>
</evidence>
<dbReference type="SFLD" id="SFLDS00005">
    <property type="entry name" value="Isoprenoid_Synthase_Type_I"/>
    <property type="match status" value="1"/>
</dbReference>
<keyword evidence="3 6" id="KW-0808">Transferase</keyword>
<evidence type="ECO:0000256" key="5">
    <source>
        <dbReference type="ARBA" id="ARBA00022842"/>
    </source>
</evidence>
<comment type="similarity">
    <text evidence="2 6">Belongs to the FPP/GGPP synthase family.</text>
</comment>
<dbReference type="EMBL" id="PXYT01000027">
    <property type="protein sequence ID" value="PSR27301.1"/>
    <property type="molecule type" value="Genomic_DNA"/>
</dbReference>
<keyword evidence="4" id="KW-0479">Metal-binding</keyword>
<dbReference type="PANTHER" id="PTHR12001:SF69">
    <property type="entry name" value="ALL TRANS-POLYPRENYL-DIPHOSPHATE SYNTHASE PDSS1"/>
    <property type="match status" value="1"/>
</dbReference>
<evidence type="ECO:0000256" key="2">
    <source>
        <dbReference type="ARBA" id="ARBA00006706"/>
    </source>
</evidence>
<dbReference type="CDD" id="cd00685">
    <property type="entry name" value="Trans_IPPS_HT"/>
    <property type="match status" value="1"/>
</dbReference>
<accession>A0A2T2WYJ8</accession>
<evidence type="ECO:0000256" key="1">
    <source>
        <dbReference type="ARBA" id="ARBA00001946"/>
    </source>
</evidence>
<reference evidence="7 8" key="1">
    <citation type="journal article" date="2014" name="BMC Genomics">
        <title>Comparison of environmental and isolate Sulfobacillus genomes reveals diverse carbon, sulfur, nitrogen, and hydrogen metabolisms.</title>
        <authorList>
            <person name="Justice N.B."/>
            <person name="Norman A."/>
            <person name="Brown C.T."/>
            <person name="Singh A."/>
            <person name="Thomas B.C."/>
            <person name="Banfield J.F."/>
        </authorList>
    </citation>
    <scope>NUCLEOTIDE SEQUENCE [LARGE SCALE GENOMIC DNA]</scope>
    <source>
        <strain evidence="7">AMDSBA1</strain>
    </source>
</reference>
<dbReference type="InterPro" id="IPR000092">
    <property type="entry name" value="Polyprenyl_synt"/>
</dbReference>
<evidence type="ECO:0000313" key="8">
    <source>
        <dbReference type="Proteomes" id="UP000242699"/>
    </source>
</evidence>
<dbReference type="Gene3D" id="1.10.600.10">
    <property type="entry name" value="Farnesyl Diphosphate Synthase"/>
    <property type="match status" value="1"/>
</dbReference>
<organism evidence="7 8">
    <name type="scientific">Sulfobacillus benefaciens</name>
    <dbReference type="NCBI Taxonomy" id="453960"/>
    <lineage>
        <taxon>Bacteria</taxon>
        <taxon>Bacillati</taxon>
        <taxon>Bacillota</taxon>
        <taxon>Clostridia</taxon>
        <taxon>Eubacteriales</taxon>
        <taxon>Clostridiales Family XVII. Incertae Sedis</taxon>
        <taxon>Sulfobacillus</taxon>
    </lineage>
</organism>
<dbReference type="Proteomes" id="UP000242699">
    <property type="component" value="Unassembled WGS sequence"/>
</dbReference>
<dbReference type="InterPro" id="IPR008949">
    <property type="entry name" value="Isoprenoid_synthase_dom_sf"/>
</dbReference>
<evidence type="ECO:0000256" key="6">
    <source>
        <dbReference type="RuleBase" id="RU004466"/>
    </source>
</evidence>
<evidence type="ECO:0000313" key="7">
    <source>
        <dbReference type="EMBL" id="PSR27301.1"/>
    </source>
</evidence>
<dbReference type="PANTHER" id="PTHR12001">
    <property type="entry name" value="GERANYLGERANYL PYROPHOSPHATE SYNTHASE"/>
    <property type="match status" value="1"/>
</dbReference>
<dbReference type="GO" id="GO:0008299">
    <property type="term" value="P:isoprenoid biosynthetic process"/>
    <property type="evidence" value="ECO:0007669"/>
    <property type="project" value="InterPro"/>
</dbReference>
<keyword evidence="5" id="KW-0460">Magnesium</keyword>
<dbReference type="InterPro" id="IPR033749">
    <property type="entry name" value="Polyprenyl_synt_CS"/>
</dbReference>
<comment type="cofactor">
    <cofactor evidence="1">
        <name>Mg(2+)</name>
        <dbReference type="ChEBI" id="CHEBI:18420"/>
    </cofactor>
</comment>
<dbReference type="GO" id="GO:0046872">
    <property type="term" value="F:metal ion binding"/>
    <property type="evidence" value="ECO:0007669"/>
    <property type="project" value="UniProtKB-KW"/>
</dbReference>
<dbReference type="PROSITE" id="PS00723">
    <property type="entry name" value="POLYPRENYL_SYNTHASE_1"/>
    <property type="match status" value="1"/>
</dbReference>
<dbReference type="GO" id="GO:0004659">
    <property type="term" value="F:prenyltransferase activity"/>
    <property type="evidence" value="ECO:0007669"/>
    <property type="project" value="InterPro"/>
</dbReference>
<dbReference type="AlphaFoldDB" id="A0A2T2WYJ8"/>
<evidence type="ECO:0000256" key="3">
    <source>
        <dbReference type="ARBA" id="ARBA00022679"/>
    </source>
</evidence>
<comment type="caution">
    <text evidence="7">The sequence shown here is derived from an EMBL/GenBank/DDBJ whole genome shotgun (WGS) entry which is preliminary data.</text>
</comment>
<sequence>MRFFSLVEPYLRQVNSLLEEQLLTGNELIENVAQYLLVASGKRLRPALVLLSGQFGSELTSARTRKLVQVATAVEMIHMATLVHDDIIDDAVLRRGIPAVRSQFNDTVAVLAGDFLFALAFRLFSSAGDLAIVDIAAKVVHVMCVGEIHQNMDHGQVASEDAYWRRIEAKTGFFLETSCRLGAIATGAPEGIEMLLGQYGHHIGLAYQVVDDLLDWLATPETLGKAVGEDVAAGVYTLPIIYALASDRQGSRIEKILSGPHPETQVEELRHLLDKSGALQYAKSQAGRHIDQALEVCRQLPNGPARQALEELAEFVLAREY</sequence>